<accession>A0A0B7NSK5</accession>
<dbReference type="OrthoDB" id="2257833at2759"/>
<organism evidence="1 2">
    <name type="scientific">Parasitella parasitica</name>
    <dbReference type="NCBI Taxonomy" id="35722"/>
    <lineage>
        <taxon>Eukaryota</taxon>
        <taxon>Fungi</taxon>
        <taxon>Fungi incertae sedis</taxon>
        <taxon>Mucoromycota</taxon>
        <taxon>Mucoromycotina</taxon>
        <taxon>Mucoromycetes</taxon>
        <taxon>Mucorales</taxon>
        <taxon>Mucorineae</taxon>
        <taxon>Mucoraceae</taxon>
        <taxon>Parasitella</taxon>
    </lineage>
</organism>
<proteinExistence type="predicted"/>
<dbReference type="Proteomes" id="UP000054107">
    <property type="component" value="Unassembled WGS sequence"/>
</dbReference>
<gene>
    <name evidence="1" type="primary">PARPA_12789.1 scaffold 45468</name>
</gene>
<reference evidence="1 2" key="1">
    <citation type="submission" date="2014-09" db="EMBL/GenBank/DDBJ databases">
        <authorList>
            <person name="Ellenberger Sabrina"/>
        </authorList>
    </citation>
    <scope>NUCLEOTIDE SEQUENCE [LARGE SCALE GENOMIC DNA]</scope>
    <source>
        <strain evidence="1 2">CBS 412.66</strain>
    </source>
</reference>
<dbReference type="EMBL" id="LN733835">
    <property type="protein sequence ID" value="CEP18485.1"/>
    <property type="molecule type" value="Genomic_DNA"/>
</dbReference>
<name>A0A0B7NSK5_9FUNG</name>
<sequence length="140" mass="16453">MKLLPKSSIKPTNYSQPKVNEYNLCESKSRFQHNENLQNLDKEKEEYLLRMRQEAYNDLHSQIQTYNNDFIAQMQFIESNQSVPSNESFCSTDTESPEIQSLVDMFQAGTVKDYSQLVEWESYQNPPAYFENQGECGNLW</sequence>
<keyword evidence="2" id="KW-1185">Reference proteome</keyword>
<protein>
    <submittedName>
        <fullName evidence="1">Uncharacterized protein</fullName>
    </submittedName>
</protein>
<evidence type="ECO:0000313" key="2">
    <source>
        <dbReference type="Proteomes" id="UP000054107"/>
    </source>
</evidence>
<evidence type="ECO:0000313" key="1">
    <source>
        <dbReference type="EMBL" id="CEP18485.1"/>
    </source>
</evidence>
<dbReference type="AlphaFoldDB" id="A0A0B7NSK5"/>